<proteinExistence type="predicted"/>
<dbReference type="EMBL" id="JAWDJW010004919">
    <property type="protein sequence ID" value="KAK3070807.1"/>
    <property type="molecule type" value="Genomic_DNA"/>
</dbReference>
<feature type="non-terminal residue" evidence="1">
    <location>
        <position position="331"/>
    </location>
</feature>
<comment type="caution">
    <text evidence="1">The sequence shown here is derived from an EMBL/GenBank/DDBJ whole genome shotgun (WGS) entry which is preliminary data.</text>
</comment>
<protein>
    <submittedName>
        <fullName evidence="1">Uncharacterized protein</fullName>
    </submittedName>
</protein>
<reference evidence="1" key="1">
    <citation type="submission" date="2024-09" db="EMBL/GenBank/DDBJ databases">
        <title>Black Yeasts Isolated from many extreme environments.</title>
        <authorList>
            <person name="Coleine C."/>
            <person name="Stajich J.E."/>
            <person name="Selbmann L."/>
        </authorList>
    </citation>
    <scope>NUCLEOTIDE SEQUENCE</scope>
    <source>
        <strain evidence="1">CCFEE 5737</strain>
    </source>
</reference>
<accession>A0ACC3DGU1</accession>
<keyword evidence="2" id="KW-1185">Reference proteome</keyword>
<evidence type="ECO:0000313" key="1">
    <source>
        <dbReference type="EMBL" id="KAK3070807.1"/>
    </source>
</evidence>
<gene>
    <name evidence="1" type="ORF">LTS18_015010</name>
</gene>
<evidence type="ECO:0000313" key="2">
    <source>
        <dbReference type="Proteomes" id="UP001186974"/>
    </source>
</evidence>
<dbReference type="Proteomes" id="UP001186974">
    <property type="component" value="Unassembled WGS sequence"/>
</dbReference>
<organism evidence="1 2">
    <name type="scientific">Coniosporium uncinatum</name>
    <dbReference type="NCBI Taxonomy" id="93489"/>
    <lineage>
        <taxon>Eukaryota</taxon>
        <taxon>Fungi</taxon>
        <taxon>Dikarya</taxon>
        <taxon>Ascomycota</taxon>
        <taxon>Pezizomycotina</taxon>
        <taxon>Dothideomycetes</taxon>
        <taxon>Dothideomycetes incertae sedis</taxon>
        <taxon>Coniosporium</taxon>
    </lineage>
</organism>
<sequence length="331" mass="36076">MDLPSFRSSQQTQDEDHISVQQRALKQKRSSRFDRLAPKIDLSRVSTASSPPLSRMQSKTSSGTYDDDRQGSYGFLQPRKGRSDNRLGKLLEVPGGYYTRGDIPHTGLVDPNARNTSPSPGRPMMHAGRHWSISDRPRSQSRPRNQLSKTGAPPRTSGPSRADIARIRALLMCSGIKAQEIARRAHSARDSGPSEFLKKAAETGAQELEPGIPKKEEHVVAARILVAQLEKETSTLRDATERFRADQTAALYQRLSELRHKLEGKAADAKAHPDTIADVPQPHASATTDSADENGDADANAAEDLATAREKGGLTALTHSHSIAADTLVKD</sequence>
<name>A0ACC3DGU1_9PEZI</name>